<feature type="region of interest" description="Disordered" evidence="1">
    <location>
        <begin position="1"/>
        <end position="31"/>
    </location>
</feature>
<reference evidence="2 3" key="1">
    <citation type="journal article" date="2018" name="Nat. Ecol. Evol.">
        <title>Shark genomes provide insights into elasmobranch evolution and the origin of vertebrates.</title>
        <authorList>
            <person name="Hara Y"/>
            <person name="Yamaguchi K"/>
            <person name="Onimaru K"/>
            <person name="Kadota M"/>
            <person name="Koyanagi M"/>
            <person name="Keeley SD"/>
            <person name="Tatsumi K"/>
            <person name="Tanaka K"/>
            <person name="Motone F"/>
            <person name="Kageyama Y"/>
            <person name="Nozu R"/>
            <person name="Adachi N"/>
            <person name="Nishimura O"/>
            <person name="Nakagawa R"/>
            <person name="Tanegashima C"/>
            <person name="Kiyatake I"/>
            <person name="Matsumoto R"/>
            <person name="Murakumo K"/>
            <person name="Nishida K"/>
            <person name="Terakita A"/>
            <person name="Kuratani S"/>
            <person name="Sato K"/>
            <person name="Hyodo S Kuraku.S."/>
        </authorList>
    </citation>
    <scope>NUCLEOTIDE SEQUENCE [LARGE SCALE GENOMIC DNA]</scope>
</reference>
<accession>A0A401S1N6</accession>
<dbReference type="AlphaFoldDB" id="A0A401S1N6"/>
<sequence>MCPVPSTVIGEVPDSAPALSSGGRAGKGPTTAHAPYIFSGVGVGSKGERQVVRLRCMLAAGRADRFGSFGESEATPGGGRVATSHG</sequence>
<protein>
    <submittedName>
        <fullName evidence="2">Uncharacterized protein</fullName>
    </submittedName>
</protein>
<evidence type="ECO:0000313" key="2">
    <source>
        <dbReference type="EMBL" id="GCC24314.1"/>
    </source>
</evidence>
<name>A0A401S1N6_CHIPU</name>
<dbReference type="Proteomes" id="UP000287033">
    <property type="component" value="Unassembled WGS sequence"/>
</dbReference>
<organism evidence="2 3">
    <name type="scientific">Chiloscyllium punctatum</name>
    <name type="common">Brownbanded bambooshark</name>
    <name type="synonym">Hemiscyllium punctatum</name>
    <dbReference type="NCBI Taxonomy" id="137246"/>
    <lineage>
        <taxon>Eukaryota</taxon>
        <taxon>Metazoa</taxon>
        <taxon>Chordata</taxon>
        <taxon>Craniata</taxon>
        <taxon>Vertebrata</taxon>
        <taxon>Chondrichthyes</taxon>
        <taxon>Elasmobranchii</taxon>
        <taxon>Galeomorphii</taxon>
        <taxon>Galeoidea</taxon>
        <taxon>Orectolobiformes</taxon>
        <taxon>Hemiscylliidae</taxon>
        <taxon>Chiloscyllium</taxon>
    </lineage>
</organism>
<gene>
    <name evidence="2" type="ORF">chiPu_0002714</name>
</gene>
<evidence type="ECO:0000313" key="3">
    <source>
        <dbReference type="Proteomes" id="UP000287033"/>
    </source>
</evidence>
<feature type="region of interest" description="Disordered" evidence="1">
    <location>
        <begin position="67"/>
        <end position="86"/>
    </location>
</feature>
<dbReference type="EMBL" id="BEZZ01000053">
    <property type="protein sequence ID" value="GCC24314.1"/>
    <property type="molecule type" value="Genomic_DNA"/>
</dbReference>
<keyword evidence="3" id="KW-1185">Reference proteome</keyword>
<evidence type="ECO:0000256" key="1">
    <source>
        <dbReference type="SAM" id="MobiDB-lite"/>
    </source>
</evidence>
<comment type="caution">
    <text evidence="2">The sequence shown here is derived from an EMBL/GenBank/DDBJ whole genome shotgun (WGS) entry which is preliminary data.</text>
</comment>
<proteinExistence type="predicted"/>